<evidence type="ECO:0000313" key="2">
    <source>
        <dbReference type="EMBL" id="GGN45696.1"/>
    </source>
</evidence>
<accession>A0A917XQ86</accession>
<reference evidence="2" key="1">
    <citation type="journal article" date="2014" name="Int. J. Syst. Evol. Microbiol.">
        <title>Complete genome sequence of Corynebacterium casei LMG S-19264T (=DSM 44701T), isolated from a smear-ripened cheese.</title>
        <authorList>
            <consortium name="US DOE Joint Genome Institute (JGI-PGF)"/>
            <person name="Walter F."/>
            <person name="Albersmeier A."/>
            <person name="Kalinowski J."/>
            <person name="Ruckert C."/>
        </authorList>
    </citation>
    <scope>NUCLEOTIDE SEQUENCE</scope>
    <source>
        <strain evidence="2">CGMCC 4.7110</strain>
    </source>
</reference>
<feature type="domain" description="ABM" evidence="1">
    <location>
        <begin position="2"/>
        <end position="93"/>
    </location>
</feature>
<proteinExistence type="predicted"/>
<evidence type="ECO:0000259" key="1">
    <source>
        <dbReference type="PROSITE" id="PS51725"/>
    </source>
</evidence>
<comment type="caution">
    <text evidence="2">The sequence shown here is derived from an EMBL/GenBank/DDBJ whole genome shotgun (WGS) entry which is preliminary data.</text>
</comment>
<dbReference type="RefSeq" id="WP_189269471.1">
    <property type="nucleotide sequence ID" value="NZ_BMML01000048.1"/>
</dbReference>
<name>A0A917XQ86_9ACTN</name>
<gene>
    <name evidence="2" type="ORF">GCM10011578_097880</name>
</gene>
<dbReference type="SUPFAM" id="SSF54909">
    <property type="entry name" value="Dimeric alpha+beta barrel"/>
    <property type="match status" value="1"/>
</dbReference>
<dbReference type="Gene3D" id="3.30.70.100">
    <property type="match status" value="1"/>
</dbReference>
<dbReference type="EMBL" id="BMML01000048">
    <property type="protein sequence ID" value="GGN45696.1"/>
    <property type="molecule type" value="Genomic_DNA"/>
</dbReference>
<dbReference type="InterPro" id="IPR007138">
    <property type="entry name" value="ABM_dom"/>
</dbReference>
<dbReference type="Proteomes" id="UP000653411">
    <property type="component" value="Unassembled WGS sequence"/>
</dbReference>
<organism evidence="2 3">
    <name type="scientific">Streptomyces fuscichromogenes</name>
    <dbReference type="NCBI Taxonomy" id="1324013"/>
    <lineage>
        <taxon>Bacteria</taxon>
        <taxon>Bacillati</taxon>
        <taxon>Actinomycetota</taxon>
        <taxon>Actinomycetes</taxon>
        <taxon>Kitasatosporales</taxon>
        <taxon>Streptomycetaceae</taxon>
        <taxon>Streptomyces</taxon>
    </lineage>
</organism>
<dbReference type="AlphaFoldDB" id="A0A917XQ86"/>
<dbReference type="PROSITE" id="PS51725">
    <property type="entry name" value="ABM"/>
    <property type="match status" value="1"/>
</dbReference>
<reference evidence="2" key="2">
    <citation type="submission" date="2020-09" db="EMBL/GenBank/DDBJ databases">
        <authorList>
            <person name="Sun Q."/>
            <person name="Zhou Y."/>
        </authorList>
    </citation>
    <scope>NUCLEOTIDE SEQUENCE</scope>
    <source>
        <strain evidence="2">CGMCC 4.7110</strain>
    </source>
</reference>
<protein>
    <recommendedName>
        <fullName evidence="1">ABM domain-containing protein</fullName>
    </recommendedName>
</protein>
<dbReference type="InterPro" id="IPR011008">
    <property type="entry name" value="Dimeric_a/b-barrel"/>
</dbReference>
<dbReference type="Pfam" id="PF03992">
    <property type="entry name" value="ABM"/>
    <property type="match status" value="1"/>
</dbReference>
<keyword evidence="3" id="KW-1185">Reference proteome</keyword>
<evidence type="ECO:0000313" key="3">
    <source>
        <dbReference type="Proteomes" id="UP000653411"/>
    </source>
</evidence>
<sequence>MVTEIAIIDVLVGHEAAFAAAFRDTGYELLATTPGCISAKMYQSGENPSRFIGVNEWESEQAHLENFRGSDRYTKYGEALRAHVAAAPVVEHFTNIMSM</sequence>